<dbReference type="InterPro" id="IPR005900">
    <property type="entry name" value="6-phosphogluconolactonase_DevB"/>
</dbReference>
<comment type="function">
    <text evidence="2 7">Hydrolysis of 6-phosphogluconolactone to 6-phosphogluconate.</text>
</comment>
<dbReference type="InterPro" id="IPR006148">
    <property type="entry name" value="Glc/Gal-6P_isomerase"/>
</dbReference>
<dbReference type="Gene3D" id="3.40.50.1360">
    <property type="match status" value="1"/>
</dbReference>
<gene>
    <name evidence="7 9" type="primary">pgl</name>
    <name evidence="9" type="ORF">CFX0092_A1491</name>
</gene>
<dbReference type="PANTHER" id="PTHR11054">
    <property type="entry name" value="6-PHOSPHOGLUCONOLACTONASE"/>
    <property type="match status" value="1"/>
</dbReference>
<name>A0A160T2C4_9CHLR</name>
<dbReference type="AlphaFoldDB" id="A0A160T2C4"/>
<sequence>MAERILVLDDLPAGAADLIGGELRAAIGERGVASIVLAGGGTPLAAYAALAAAPGINWARVHLFWGDERLVPPDDPGSNYRAAWQALIRNAPIPDDNVHRVRGEWPAEAAVADYAGQLQAWAAAHDPGAPNPWPRFDVALLGLGEDGHTASLFPGSPPATDTPVLAVSADYQGRPAGRVTLTPVVFNAARHVIFLVAGGGKAEAVYHTLRGDDDPRRYPAQRIRPTAGRETWLLDRAAARLLA</sequence>
<dbReference type="CDD" id="cd01400">
    <property type="entry name" value="6PGL"/>
    <property type="match status" value="1"/>
</dbReference>
<dbReference type="EMBL" id="LN890655">
    <property type="protein sequence ID" value="CUS03369.2"/>
    <property type="molecule type" value="Genomic_DNA"/>
</dbReference>
<proteinExistence type="inferred from homology"/>
<dbReference type="Proteomes" id="UP000215027">
    <property type="component" value="Chromosome I"/>
</dbReference>
<dbReference type="UniPathway" id="UPA00115">
    <property type="reaction ID" value="UER00409"/>
</dbReference>
<keyword evidence="10" id="KW-1185">Reference proteome</keyword>
<evidence type="ECO:0000313" key="10">
    <source>
        <dbReference type="Proteomes" id="UP000215027"/>
    </source>
</evidence>
<feature type="domain" description="Glucosamine/galactosamine-6-phosphate isomerase" evidence="8">
    <location>
        <begin position="10"/>
        <end position="232"/>
    </location>
</feature>
<evidence type="ECO:0000259" key="8">
    <source>
        <dbReference type="Pfam" id="PF01182"/>
    </source>
</evidence>
<dbReference type="GO" id="GO:0005975">
    <property type="term" value="P:carbohydrate metabolic process"/>
    <property type="evidence" value="ECO:0007669"/>
    <property type="project" value="UniProtKB-UniRule"/>
</dbReference>
<dbReference type="OrthoDB" id="9810967at2"/>
<dbReference type="SUPFAM" id="SSF100950">
    <property type="entry name" value="NagB/RpiA/CoA transferase-like"/>
    <property type="match status" value="1"/>
</dbReference>
<evidence type="ECO:0000256" key="1">
    <source>
        <dbReference type="ARBA" id="ARBA00000832"/>
    </source>
</evidence>
<evidence type="ECO:0000256" key="4">
    <source>
        <dbReference type="ARBA" id="ARBA00010662"/>
    </source>
</evidence>
<evidence type="ECO:0000313" key="9">
    <source>
        <dbReference type="EMBL" id="CUS03369.2"/>
    </source>
</evidence>
<dbReference type="NCBIfam" id="TIGR01198">
    <property type="entry name" value="pgl"/>
    <property type="match status" value="1"/>
</dbReference>
<dbReference type="Pfam" id="PF01182">
    <property type="entry name" value="Glucosamine_iso"/>
    <property type="match status" value="1"/>
</dbReference>
<reference evidence="9" key="1">
    <citation type="submission" date="2016-01" db="EMBL/GenBank/DDBJ databases">
        <authorList>
            <person name="Mcilroy J.S."/>
            <person name="Karst M S."/>
            <person name="Albertsen M."/>
        </authorList>
    </citation>
    <scope>NUCLEOTIDE SEQUENCE</scope>
    <source>
        <strain evidence="9">Cfx-K</strain>
    </source>
</reference>
<dbReference type="RefSeq" id="WP_095042871.1">
    <property type="nucleotide sequence ID" value="NZ_LN890655.1"/>
</dbReference>
<comment type="similarity">
    <text evidence="4 7">Belongs to the glucosamine/galactosamine-6-phosphate isomerase family. 6-phosphogluconolactonase subfamily.</text>
</comment>
<evidence type="ECO:0000256" key="7">
    <source>
        <dbReference type="RuleBase" id="RU365095"/>
    </source>
</evidence>
<comment type="catalytic activity">
    <reaction evidence="1 7">
        <text>6-phospho-D-glucono-1,5-lactone + H2O = 6-phospho-D-gluconate + H(+)</text>
        <dbReference type="Rhea" id="RHEA:12556"/>
        <dbReference type="ChEBI" id="CHEBI:15377"/>
        <dbReference type="ChEBI" id="CHEBI:15378"/>
        <dbReference type="ChEBI" id="CHEBI:57955"/>
        <dbReference type="ChEBI" id="CHEBI:58759"/>
        <dbReference type="EC" id="3.1.1.31"/>
    </reaction>
</comment>
<keyword evidence="7 9" id="KW-0378">Hydrolase</keyword>
<dbReference type="KEGG" id="pbf:CFX0092_A1491"/>
<dbReference type="PANTHER" id="PTHR11054:SF0">
    <property type="entry name" value="6-PHOSPHOGLUCONOLACTONASE"/>
    <property type="match status" value="1"/>
</dbReference>
<evidence type="ECO:0000256" key="5">
    <source>
        <dbReference type="ARBA" id="ARBA00013198"/>
    </source>
</evidence>
<dbReference type="InterPro" id="IPR039104">
    <property type="entry name" value="6PGL"/>
</dbReference>
<dbReference type="InterPro" id="IPR037171">
    <property type="entry name" value="NagB/RpiA_transferase-like"/>
</dbReference>
<dbReference type="EC" id="3.1.1.31" evidence="5 7"/>
<evidence type="ECO:0000256" key="3">
    <source>
        <dbReference type="ARBA" id="ARBA00004961"/>
    </source>
</evidence>
<dbReference type="GO" id="GO:0017057">
    <property type="term" value="F:6-phosphogluconolactonase activity"/>
    <property type="evidence" value="ECO:0007669"/>
    <property type="project" value="UniProtKB-UniRule"/>
</dbReference>
<protein>
    <recommendedName>
        <fullName evidence="6 7">6-phosphogluconolactonase</fullName>
        <shortName evidence="7">6PGL</shortName>
        <ecNumber evidence="5 7">3.1.1.31</ecNumber>
    </recommendedName>
</protein>
<accession>A0A160T2C4</accession>
<comment type="pathway">
    <text evidence="3 7">Carbohydrate degradation; pentose phosphate pathway; D-ribulose 5-phosphate from D-glucose 6-phosphate (oxidative stage): step 2/3.</text>
</comment>
<dbReference type="GO" id="GO:0006098">
    <property type="term" value="P:pentose-phosphate shunt"/>
    <property type="evidence" value="ECO:0007669"/>
    <property type="project" value="UniProtKB-UniPathway"/>
</dbReference>
<evidence type="ECO:0000256" key="6">
    <source>
        <dbReference type="ARBA" id="ARBA00020337"/>
    </source>
</evidence>
<organism evidence="9 10">
    <name type="scientific">Candidatus Promineifilum breve</name>
    <dbReference type="NCBI Taxonomy" id="1806508"/>
    <lineage>
        <taxon>Bacteria</taxon>
        <taxon>Bacillati</taxon>
        <taxon>Chloroflexota</taxon>
        <taxon>Ardenticatenia</taxon>
        <taxon>Candidatus Promineifilales</taxon>
        <taxon>Candidatus Promineifilaceae</taxon>
        <taxon>Candidatus Promineifilum</taxon>
    </lineage>
</organism>
<evidence type="ECO:0000256" key="2">
    <source>
        <dbReference type="ARBA" id="ARBA00002681"/>
    </source>
</evidence>